<keyword evidence="8" id="KW-0449">Lipoprotein</keyword>
<dbReference type="GO" id="GO:0030431">
    <property type="term" value="P:sleep"/>
    <property type="evidence" value="ECO:0007669"/>
    <property type="project" value="InterPro"/>
</dbReference>
<dbReference type="Proteomes" id="UP001152759">
    <property type="component" value="Chromosome 2"/>
</dbReference>
<feature type="signal peptide" evidence="9">
    <location>
        <begin position="1"/>
        <end position="27"/>
    </location>
</feature>
<evidence type="ECO:0000256" key="5">
    <source>
        <dbReference type="ARBA" id="ARBA00022989"/>
    </source>
</evidence>
<comment type="subcellular location">
    <subcellularLocation>
        <location evidence="1">Membrane</location>
        <topology evidence="1">Lipid-anchor</topology>
        <topology evidence="1">GPI-anchor</topology>
    </subcellularLocation>
</comment>
<name>A0A9P0CBC9_BEMTA</name>
<evidence type="ECO:0000313" key="11">
    <source>
        <dbReference type="Proteomes" id="UP001152759"/>
    </source>
</evidence>
<evidence type="ECO:0000256" key="3">
    <source>
        <dbReference type="ARBA" id="ARBA00022692"/>
    </source>
</evidence>
<gene>
    <name evidence="10" type="ORF">BEMITA_LOCUS3422</name>
</gene>
<evidence type="ECO:0000313" key="10">
    <source>
        <dbReference type="EMBL" id="CAH0765161.1"/>
    </source>
</evidence>
<evidence type="ECO:0000256" key="9">
    <source>
        <dbReference type="SAM" id="SignalP"/>
    </source>
</evidence>
<evidence type="ECO:0008006" key="12">
    <source>
        <dbReference type="Google" id="ProtNLM"/>
    </source>
</evidence>
<sequence>MKLNLEYLSSYFFVSVFASVCVVFASGAEEPSSISCYSCNSAFDPRCADPFDPYSIGIVNCSLRPRLEHLPELEPVICRKTYMKIQGKERVLRGCGYIEGDAMYNTTCVRRTGTSEVEVIYCSCRGSLCNSAVSIMQSPLTPLLVSITSLLAIARLAQL</sequence>
<dbReference type="GO" id="GO:0098552">
    <property type="term" value="C:side of membrane"/>
    <property type="evidence" value="ECO:0007669"/>
    <property type="project" value="UniProtKB-KW"/>
</dbReference>
<dbReference type="GO" id="GO:0032222">
    <property type="term" value="P:regulation of synaptic transmission, cholinergic"/>
    <property type="evidence" value="ECO:0007669"/>
    <property type="project" value="InterPro"/>
</dbReference>
<dbReference type="InterPro" id="IPR050975">
    <property type="entry name" value="Sleep_regulator"/>
</dbReference>
<evidence type="ECO:0000256" key="1">
    <source>
        <dbReference type="ARBA" id="ARBA00004589"/>
    </source>
</evidence>
<evidence type="ECO:0000256" key="2">
    <source>
        <dbReference type="ARBA" id="ARBA00022622"/>
    </source>
</evidence>
<reference evidence="10" key="1">
    <citation type="submission" date="2021-12" db="EMBL/GenBank/DDBJ databases">
        <authorList>
            <person name="King R."/>
        </authorList>
    </citation>
    <scope>NUCLEOTIDE SEQUENCE</scope>
</reference>
<protein>
    <recommendedName>
        <fullName evidence="12">Protein sleepless</fullName>
    </recommendedName>
</protein>
<dbReference type="InterPro" id="IPR031424">
    <property type="entry name" value="QVR-like"/>
</dbReference>
<evidence type="ECO:0000256" key="6">
    <source>
        <dbReference type="ARBA" id="ARBA00023136"/>
    </source>
</evidence>
<dbReference type="SUPFAM" id="SSF57302">
    <property type="entry name" value="Snake toxin-like"/>
    <property type="match status" value="1"/>
</dbReference>
<dbReference type="Pfam" id="PF17064">
    <property type="entry name" value="QVR"/>
    <property type="match status" value="1"/>
</dbReference>
<dbReference type="PANTHER" id="PTHR33562">
    <property type="entry name" value="ATILLA, ISOFORM B-RELATED-RELATED"/>
    <property type="match status" value="1"/>
</dbReference>
<dbReference type="AlphaFoldDB" id="A0A9P0CBC9"/>
<evidence type="ECO:0000256" key="8">
    <source>
        <dbReference type="ARBA" id="ARBA00023288"/>
    </source>
</evidence>
<dbReference type="EMBL" id="OU963863">
    <property type="protein sequence ID" value="CAH0765161.1"/>
    <property type="molecule type" value="Genomic_DNA"/>
</dbReference>
<dbReference type="InterPro" id="IPR045860">
    <property type="entry name" value="Snake_toxin-like_sf"/>
</dbReference>
<keyword evidence="2" id="KW-0336">GPI-anchor</keyword>
<feature type="chain" id="PRO_5040441055" description="Protein sleepless" evidence="9">
    <location>
        <begin position="28"/>
        <end position="159"/>
    </location>
</feature>
<proteinExistence type="predicted"/>
<evidence type="ECO:0000256" key="7">
    <source>
        <dbReference type="ARBA" id="ARBA00023180"/>
    </source>
</evidence>
<keyword evidence="3" id="KW-0812">Transmembrane</keyword>
<organism evidence="10 11">
    <name type="scientific">Bemisia tabaci</name>
    <name type="common">Sweetpotato whitefly</name>
    <name type="synonym">Aleurodes tabaci</name>
    <dbReference type="NCBI Taxonomy" id="7038"/>
    <lineage>
        <taxon>Eukaryota</taxon>
        <taxon>Metazoa</taxon>
        <taxon>Ecdysozoa</taxon>
        <taxon>Arthropoda</taxon>
        <taxon>Hexapoda</taxon>
        <taxon>Insecta</taxon>
        <taxon>Pterygota</taxon>
        <taxon>Neoptera</taxon>
        <taxon>Paraneoptera</taxon>
        <taxon>Hemiptera</taxon>
        <taxon>Sternorrhyncha</taxon>
        <taxon>Aleyrodoidea</taxon>
        <taxon>Aleyrodidae</taxon>
        <taxon>Aleyrodinae</taxon>
        <taxon>Bemisia</taxon>
    </lineage>
</organism>
<keyword evidence="4 9" id="KW-0732">Signal</keyword>
<dbReference type="PANTHER" id="PTHR33562:SF17">
    <property type="entry name" value="PROTEIN QUIVER"/>
    <property type="match status" value="1"/>
</dbReference>
<keyword evidence="6" id="KW-0472">Membrane</keyword>
<accession>A0A9P0CBC9</accession>
<keyword evidence="5" id="KW-1133">Transmembrane helix</keyword>
<keyword evidence="11" id="KW-1185">Reference proteome</keyword>
<dbReference type="KEGG" id="btab:109040168"/>
<keyword evidence="7" id="KW-0325">Glycoprotein</keyword>
<evidence type="ECO:0000256" key="4">
    <source>
        <dbReference type="ARBA" id="ARBA00022729"/>
    </source>
</evidence>